<dbReference type="EMBL" id="SJOP01000001">
    <property type="protein sequence ID" value="TCC14781.1"/>
    <property type="molecule type" value="Genomic_DNA"/>
</dbReference>
<reference evidence="1 2" key="1">
    <citation type="submission" date="2019-02" db="EMBL/GenBank/DDBJ databases">
        <title>The draft genome of Kosakonia quasisacchari strain WCHKQ120001.</title>
        <authorList>
            <person name="Wang C."/>
            <person name="Feng Y."/>
            <person name="Zong Z."/>
        </authorList>
    </citation>
    <scope>NUCLEOTIDE SEQUENCE [LARGE SCALE GENOMIC DNA]</scope>
    <source>
        <strain evidence="1 2">WCHKQ120001</strain>
    </source>
</reference>
<accession>A0A4R0HUM1</accession>
<dbReference type="AlphaFoldDB" id="A0A4R0HUM1"/>
<name>A0A4R0HUM1_9ENTR</name>
<evidence type="ECO:0000313" key="1">
    <source>
        <dbReference type="EMBL" id="TCC14781.1"/>
    </source>
</evidence>
<protein>
    <submittedName>
        <fullName evidence="1">Uncharacterized protein</fullName>
    </submittedName>
</protein>
<sequence>MKKKLQLTVNKVDFYDFRYELERAVLATNREYSQQCLTRAKFLSYLLCRNLSHQYVVMFNETFSSAEIAACANANQKEKTRQFRDNFYRLKQALYL</sequence>
<dbReference type="RefSeq" id="WP_131406126.1">
    <property type="nucleotide sequence ID" value="NZ_CATKPI010000033.1"/>
</dbReference>
<keyword evidence="2" id="KW-1185">Reference proteome</keyword>
<comment type="caution">
    <text evidence="1">The sequence shown here is derived from an EMBL/GenBank/DDBJ whole genome shotgun (WGS) entry which is preliminary data.</text>
</comment>
<dbReference type="OrthoDB" id="6629281at2"/>
<evidence type="ECO:0000313" key="2">
    <source>
        <dbReference type="Proteomes" id="UP000291793"/>
    </source>
</evidence>
<organism evidence="1 2">
    <name type="scientific">Kosakonia quasisacchari</name>
    <dbReference type="NCBI Taxonomy" id="2529380"/>
    <lineage>
        <taxon>Bacteria</taxon>
        <taxon>Pseudomonadati</taxon>
        <taxon>Pseudomonadota</taxon>
        <taxon>Gammaproteobacteria</taxon>
        <taxon>Enterobacterales</taxon>
        <taxon>Enterobacteriaceae</taxon>
        <taxon>Kosakonia</taxon>
    </lineage>
</organism>
<dbReference type="Proteomes" id="UP000291793">
    <property type="component" value="Unassembled WGS sequence"/>
</dbReference>
<proteinExistence type="predicted"/>
<gene>
    <name evidence="1" type="ORF">E0L21_00550</name>
</gene>